<evidence type="ECO:0000256" key="2">
    <source>
        <dbReference type="ARBA" id="ARBA00022552"/>
    </source>
</evidence>
<dbReference type="Gene3D" id="3.40.50.150">
    <property type="entry name" value="Vaccinia Virus protein VP39"/>
    <property type="match status" value="1"/>
</dbReference>
<reference evidence="7 8" key="1">
    <citation type="submission" date="2016-10" db="EMBL/GenBank/DDBJ databases">
        <authorList>
            <person name="de Groot N.N."/>
        </authorList>
    </citation>
    <scope>NUCLEOTIDE SEQUENCE [LARGE SCALE GENOMIC DNA]</scope>
    <source>
        <strain evidence="7 8">DSM 16957</strain>
    </source>
</reference>
<dbReference type="AlphaFoldDB" id="A0A1G6WS14"/>
<dbReference type="CDD" id="cd02440">
    <property type="entry name" value="AdoMet_MTases"/>
    <property type="match status" value="1"/>
</dbReference>
<accession>A0A1G6WS14</accession>
<keyword evidence="2 6" id="KW-0698">rRNA processing</keyword>
<dbReference type="GO" id="GO:0005829">
    <property type="term" value="C:cytosol"/>
    <property type="evidence" value="ECO:0007669"/>
    <property type="project" value="TreeGrafter"/>
</dbReference>
<feature type="binding site" evidence="6">
    <location>
        <position position="85"/>
    </location>
    <ligand>
        <name>S-adenosyl-L-methionine</name>
        <dbReference type="ChEBI" id="CHEBI:59789"/>
    </ligand>
</feature>
<dbReference type="PANTHER" id="PTHR31760:SF0">
    <property type="entry name" value="S-ADENOSYL-L-METHIONINE-DEPENDENT METHYLTRANSFERASES SUPERFAMILY PROTEIN"/>
    <property type="match status" value="1"/>
</dbReference>
<dbReference type="STRING" id="265719.SAMN04488509_105114"/>
<keyword evidence="4 6" id="KW-0808">Transferase</keyword>
<dbReference type="PIRSF" id="PIRSF003078">
    <property type="entry name" value="GidB"/>
    <property type="match status" value="1"/>
</dbReference>
<keyword evidence="5 6" id="KW-0949">S-adenosyl-L-methionine</keyword>
<dbReference type="PANTHER" id="PTHR31760">
    <property type="entry name" value="S-ADENOSYL-L-METHIONINE-DEPENDENT METHYLTRANSFERASES SUPERFAMILY PROTEIN"/>
    <property type="match status" value="1"/>
</dbReference>
<evidence type="ECO:0000313" key="8">
    <source>
        <dbReference type="Proteomes" id="UP000199603"/>
    </source>
</evidence>
<sequence length="219" mass="23931">MTTLPELPGEIAALAPRLREGLLRLGVDASLAEPLLAYLALLQRWNGTYNLTAVRDPQQMLGLHLLDSLSILADLPAEGALVDIGSGAGLPGIPLAIVRPQLAVSLVEPVGKKARFLREVVRQLKLANVRVFDCRAEQVDEPGRYDCLSARALGSLAQLIAFGGHLLKPEGRLLAMKGQWPAEELAALPPTWRLERSRRLEVPEVEGERHLLVLKREMA</sequence>
<evidence type="ECO:0000313" key="7">
    <source>
        <dbReference type="EMBL" id="SDD67997.1"/>
    </source>
</evidence>
<dbReference type="HAMAP" id="MF_00074">
    <property type="entry name" value="16SrRNA_methyltr_G"/>
    <property type="match status" value="1"/>
</dbReference>
<comment type="similarity">
    <text evidence="6">Belongs to the methyltransferase superfamily. RNA methyltransferase RsmG family.</text>
</comment>
<dbReference type="EC" id="2.1.1.170" evidence="6"/>
<dbReference type="Proteomes" id="UP000199603">
    <property type="component" value="Unassembled WGS sequence"/>
</dbReference>
<evidence type="ECO:0000256" key="4">
    <source>
        <dbReference type="ARBA" id="ARBA00022679"/>
    </source>
</evidence>
<proteinExistence type="inferred from homology"/>
<comment type="subcellular location">
    <subcellularLocation>
        <location evidence="6">Cytoplasm</location>
    </subcellularLocation>
</comment>
<keyword evidence="3 6" id="KW-0489">Methyltransferase</keyword>
<protein>
    <recommendedName>
        <fullName evidence="6">Ribosomal RNA small subunit methyltransferase G</fullName>
        <ecNumber evidence="6">2.1.1.170</ecNumber>
    </recommendedName>
    <alternativeName>
        <fullName evidence="6">16S rRNA 7-methylguanosine methyltransferase</fullName>
        <shortName evidence="6">16S rRNA m7G methyltransferase</shortName>
    </alternativeName>
</protein>
<name>A0A1G6WS14_9GAMM</name>
<evidence type="ECO:0000256" key="5">
    <source>
        <dbReference type="ARBA" id="ARBA00022691"/>
    </source>
</evidence>
<evidence type="ECO:0000256" key="3">
    <source>
        <dbReference type="ARBA" id="ARBA00022603"/>
    </source>
</evidence>
<organism evidence="7 8">
    <name type="scientific">Aquimonas voraii</name>
    <dbReference type="NCBI Taxonomy" id="265719"/>
    <lineage>
        <taxon>Bacteria</taxon>
        <taxon>Pseudomonadati</taxon>
        <taxon>Pseudomonadota</taxon>
        <taxon>Gammaproteobacteria</taxon>
        <taxon>Lysobacterales</taxon>
        <taxon>Lysobacteraceae</taxon>
        <taxon>Aquimonas</taxon>
    </lineage>
</organism>
<comment type="catalytic activity">
    <reaction evidence="6">
        <text>guanosine(527) in 16S rRNA + S-adenosyl-L-methionine = N(7)-methylguanosine(527) in 16S rRNA + S-adenosyl-L-homocysteine</text>
        <dbReference type="Rhea" id="RHEA:42732"/>
        <dbReference type="Rhea" id="RHEA-COMP:10209"/>
        <dbReference type="Rhea" id="RHEA-COMP:10210"/>
        <dbReference type="ChEBI" id="CHEBI:57856"/>
        <dbReference type="ChEBI" id="CHEBI:59789"/>
        <dbReference type="ChEBI" id="CHEBI:74269"/>
        <dbReference type="ChEBI" id="CHEBI:74480"/>
        <dbReference type="EC" id="2.1.1.170"/>
    </reaction>
</comment>
<dbReference type="SUPFAM" id="SSF53335">
    <property type="entry name" value="S-adenosyl-L-methionine-dependent methyltransferases"/>
    <property type="match status" value="1"/>
</dbReference>
<evidence type="ECO:0000256" key="6">
    <source>
        <dbReference type="HAMAP-Rule" id="MF_00074"/>
    </source>
</evidence>
<dbReference type="NCBIfam" id="TIGR00138">
    <property type="entry name" value="rsmG_gidB"/>
    <property type="match status" value="1"/>
</dbReference>
<feature type="binding site" evidence="6">
    <location>
        <position position="151"/>
    </location>
    <ligand>
        <name>S-adenosyl-L-methionine</name>
        <dbReference type="ChEBI" id="CHEBI:59789"/>
    </ligand>
</feature>
<dbReference type="GO" id="GO:0070043">
    <property type="term" value="F:rRNA (guanine-N7-)-methyltransferase activity"/>
    <property type="evidence" value="ECO:0007669"/>
    <property type="project" value="UniProtKB-UniRule"/>
</dbReference>
<dbReference type="EMBL" id="FNAG01000005">
    <property type="protein sequence ID" value="SDD67997.1"/>
    <property type="molecule type" value="Genomic_DNA"/>
</dbReference>
<dbReference type="InterPro" id="IPR003682">
    <property type="entry name" value="rRNA_ssu_MeTfrase_G"/>
</dbReference>
<dbReference type="InterPro" id="IPR029063">
    <property type="entry name" value="SAM-dependent_MTases_sf"/>
</dbReference>
<feature type="binding site" evidence="6">
    <location>
        <begin position="136"/>
        <end position="137"/>
    </location>
    <ligand>
        <name>S-adenosyl-L-methionine</name>
        <dbReference type="ChEBI" id="CHEBI:59789"/>
    </ligand>
</feature>
<keyword evidence="1 6" id="KW-0963">Cytoplasm</keyword>
<comment type="function">
    <text evidence="6">Specifically methylates the N7 position of guanine in position 527 of 16S rRNA.</text>
</comment>
<evidence type="ECO:0000256" key="1">
    <source>
        <dbReference type="ARBA" id="ARBA00022490"/>
    </source>
</evidence>
<keyword evidence="8" id="KW-1185">Reference proteome</keyword>
<feature type="binding site" evidence="6">
    <location>
        <position position="90"/>
    </location>
    <ligand>
        <name>S-adenosyl-L-methionine</name>
        <dbReference type="ChEBI" id="CHEBI:59789"/>
    </ligand>
</feature>
<dbReference type="RefSeq" id="WP_425389004.1">
    <property type="nucleotide sequence ID" value="NZ_FNAG01000005.1"/>
</dbReference>
<gene>
    <name evidence="6" type="primary">rsmG</name>
    <name evidence="7" type="ORF">SAMN04488509_105114</name>
</gene>
<dbReference type="Pfam" id="PF02527">
    <property type="entry name" value="GidB"/>
    <property type="match status" value="1"/>
</dbReference>
<comment type="caution">
    <text evidence="6">Lacks conserved residue(s) required for the propagation of feature annotation.</text>
</comment>